<evidence type="ECO:0000259" key="1">
    <source>
        <dbReference type="Pfam" id="PF19313"/>
    </source>
</evidence>
<sequence length="743" mass="85241">MNRRTIVIIKQIIKTSISLLALLFLTFSLFAQDYGRAIRVNYITEPIKLDGILDEAAWQQADKEGDFWQFFPTDTARAKYPTEFMLVYNDHFLYIGVRGEASSEKYVVSSLRRDFRGTTSDNVSLMFDTFKDGNTAFLFGMTPYGVQREAFISQGGAAAGFNANWDQKWQLESKINDGYFILEAAIPFSSIKFREGDTEWRMQCYRWDIGANEQSAWAHVPQNQLLSSLAFMNTMEFEKPLGKSRTPFSVIPYINALASKDFELGTTDSKLKFGGDAKIPIGNSMNLDITINPDFSNTEVDAIFTNLTRFEVFLPEKRQFFIDNSDLFGSFGSSRDANPFFSRRIGLARNNAGNTIENRIVGGVRLSGKLNEDWRLGFLNVQTDEDIDNGIASNNNMMLAVQKKMFARSNIGFFAINRQAFKDYDFLDSSKEYNRVVGLDYNLASANDKWTGKFFLHKSFQPNDSKGNLASQAYLVFNTRKWRLSSDFVYVNEDFTSDLGFIPRRDIFKIGNSVTRTFYPSNGIINSNAFRLLSLRWLRPSLDLKQTDYENTFSWTALFKNSAEMELSLVNNYIYLFNDFDPTRTPGAVPLPGNRSYTFNQFQGTYQSNLANLFTYNFETTLGEFYKGSIYSVGGEVAYRVQPWATFSVAFNYDGIRLPDSHADADIWLLSPKADITFSKSLFWSTLVQYSNQRSNLGINSRLQWRFAPLSDLHLVYNDNYNTDNFRPRFRSINLKLTYWLNI</sequence>
<gene>
    <name evidence="2" type="ORF">SAMN05444285_10153</name>
</gene>
<dbReference type="Pfam" id="PF19313">
    <property type="entry name" value="DUF5916"/>
    <property type="match status" value="1"/>
</dbReference>
<feature type="domain" description="DUF5916" evidence="1">
    <location>
        <begin position="249"/>
        <end position="653"/>
    </location>
</feature>
<dbReference type="InterPro" id="IPR045670">
    <property type="entry name" value="DUF5916"/>
</dbReference>
<evidence type="ECO:0000313" key="2">
    <source>
        <dbReference type="EMBL" id="SES64309.1"/>
    </source>
</evidence>
<name>A0A1H9Y5Z0_9BACT</name>
<dbReference type="SUPFAM" id="SSF49344">
    <property type="entry name" value="CBD9-like"/>
    <property type="match status" value="1"/>
</dbReference>
<protein>
    <recommendedName>
        <fullName evidence="1">DUF5916 domain-containing protein</fullName>
    </recommendedName>
</protein>
<accession>A0A1H9Y5Z0</accession>
<dbReference type="AlphaFoldDB" id="A0A1H9Y5Z0"/>
<evidence type="ECO:0000313" key="3">
    <source>
        <dbReference type="Proteomes" id="UP000181981"/>
    </source>
</evidence>
<proteinExistence type="predicted"/>
<reference evidence="2 3" key="1">
    <citation type="submission" date="2016-10" db="EMBL/GenBank/DDBJ databases">
        <authorList>
            <person name="de Groot N.N."/>
        </authorList>
    </citation>
    <scope>NUCLEOTIDE SEQUENCE [LARGE SCALE GENOMIC DNA]</scope>
    <source>
        <strain evidence="2 3">DSM 25947</strain>
    </source>
</reference>
<dbReference type="CDD" id="cd09618">
    <property type="entry name" value="CBM9_like_2"/>
    <property type="match status" value="1"/>
</dbReference>
<dbReference type="RefSeq" id="WP_217642855.1">
    <property type="nucleotide sequence ID" value="NZ_FOHT01000001.1"/>
</dbReference>
<dbReference type="Proteomes" id="UP000181981">
    <property type="component" value="Unassembled WGS sequence"/>
</dbReference>
<dbReference type="Gene3D" id="2.60.40.1190">
    <property type="match status" value="1"/>
</dbReference>
<organism evidence="2 3">
    <name type="scientific">Draconibacterium orientale</name>
    <dbReference type="NCBI Taxonomy" id="1168034"/>
    <lineage>
        <taxon>Bacteria</taxon>
        <taxon>Pseudomonadati</taxon>
        <taxon>Bacteroidota</taxon>
        <taxon>Bacteroidia</taxon>
        <taxon>Marinilabiliales</taxon>
        <taxon>Prolixibacteraceae</taxon>
        <taxon>Draconibacterium</taxon>
    </lineage>
</organism>
<dbReference type="EMBL" id="FOHT01000001">
    <property type="protein sequence ID" value="SES64309.1"/>
    <property type="molecule type" value="Genomic_DNA"/>
</dbReference>